<comment type="caution">
    <text evidence="2">The sequence shown here is derived from an EMBL/GenBank/DDBJ whole genome shotgun (WGS) entry which is preliminary data.</text>
</comment>
<dbReference type="AlphaFoldDB" id="A0A812VE31"/>
<evidence type="ECO:0000313" key="2">
    <source>
        <dbReference type="EMBL" id="CAE7614196.1"/>
    </source>
</evidence>
<proteinExistence type="predicted"/>
<dbReference type="EMBL" id="CAJNDS010002837">
    <property type="protein sequence ID" value="CAE7614196.1"/>
    <property type="molecule type" value="Genomic_DNA"/>
</dbReference>
<evidence type="ECO:0000313" key="3">
    <source>
        <dbReference type="Proteomes" id="UP000604046"/>
    </source>
</evidence>
<sequence>MLLSISLVEVATGASVGQRVPEEEVLQLPILPTTAADSFFDSFGNFYRVDYGNHRLTVCFRQITCIFSACKDADPAAALGTSHFCRQQKRPSNDITNSSAPLAEDILG</sequence>
<dbReference type="Proteomes" id="UP000604046">
    <property type="component" value="Unassembled WGS sequence"/>
</dbReference>
<evidence type="ECO:0000256" key="1">
    <source>
        <dbReference type="SAM" id="MobiDB-lite"/>
    </source>
</evidence>
<protein>
    <submittedName>
        <fullName evidence="2">LeuB protein</fullName>
    </submittedName>
</protein>
<name>A0A812VE31_9DINO</name>
<organism evidence="2 3">
    <name type="scientific">Symbiodinium natans</name>
    <dbReference type="NCBI Taxonomy" id="878477"/>
    <lineage>
        <taxon>Eukaryota</taxon>
        <taxon>Sar</taxon>
        <taxon>Alveolata</taxon>
        <taxon>Dinophyceae</taxon>
        <taxon>Suessiales</taxon>
        <taxon>Symbiodiniaceae</taxon>
        <taxon>Symbiodinium</taxon>
    </lineage>
</organism>
<feature type="region of interest" description="Disordered" evidence="1">
    <location>
        <begin position="88"/>
        <end position="108"/>
    </location>
</feature>
<gene>
    <name evidence="2" type="primary">leuB</name>
    <name evidence="2" type="ORF">SNAT2548_LOCUS34920</name>
</gene>
<reference evidence="2" key="1">
    <citation type="submission" date="2021-02" db="EMBL/GenBank/DDBJ databases">
        <authorList>
            <person name="Dougan E. K."/>
            <person name="Rhodes N."/>
            <person name="Thang M."/>
            <person name="Chan C."/>
        </authorList>
    </citation>
    <scope>NUCLEOTIDE SEQUENCE</scope>
</reference>
<accession>A0A812VE31</accession>
<keyword evidence="3" id="KW-1185">Reference proteome</keyword>